<evidence type="ECO:0000256" key="3">
    <source>
        <dbReference type="ARBA" id="ARBA00022643"/>
    </source>
</evidence>
<feature type="binding site" evidence="7">
    <location>
        <position position="25"/>
    </location>
    <ligand>
        <name>glyoxylate</name>
        <dbReference type="ChEBI" id="CHEBI:36655"/>
    </ligand>
</feature>
<feature type="binding site" evidence="7">
    <location>
        <begin position="283"/>
        <end position="287"/>
    </location>
    <ligand>
        <name>FMN</name>
        <dbReference type="ChEBI" id="CHEBI:58210"/>
    </ligand>
</feature>
<evidence type="ECO:0000256" key="1">
    <source>
        <dbReference type="ARBA" id="ARBA00001917"/>
    </source>
</evidence>
<name>A0A917W1Y0_9ACTN</name>
<evidence type="ECO:0000259" key="8">
    <source>
        <dbReference type="PROSITE" id="PS51349"/>
    </source>
</evidence>
<feature type="binding site" evidence="7">
    <location>
        <position position="160"/>
    </location>
    <ligand>
        <name>FMN</name>
        <dbReference type="ChEBI" id="CHEBI:58210"/>
    </ligand>
</feature>
<evidence type="ECO:0000313" key="9">
    <source>
        <dbReference type="EMBL" id="GGL58324.1"/>
    </source>
</evidence>
<feature type="binding site" evidence="7">
    <location>
        <position position="250"/>
    </location>
    <ligand>
        <name>FMN</name>
        <dbReference type="ChEBI" id="CHEBI:58210"/>
    </ligand>
</feature>
<dbReference type="CDD" id="cd02809">
    <property type="entry name" value="alpha_hydroxyacid_oxid_FMN"/>
    <property type="match status" value="1"/>
</dbReference>
<feature type="binding site" evidence="7">
    <location>
        <begin position="306"/>
        <end position="307"/>
    </location>
    <ligand>
        <name>FMN</name>
        <dbReference type="ChEBI" id="CHEBI:58210"/>
    </ligand>
</feature>
<dbReference type="InterPro" id="IPR037396">
    <property type="entry name" value="FMN_HAD"/>
</dbReference>
<comment type="similarity">
    <text evidence="5">Belongs to the FMN-dependent alpha-hydroxy acid dehydrogenase family.</text>
</comment>
<reference evidence="9" key="1">
    <citation type="journal article" date="2014" name="Int. J. Syst. Evol. Microbiol.">
        <title>Complete genome sequence of Corynebacterium casei LMG S-19264T (=DSM 44701T), isolated from a smear-ripened cheese.</title>
        <authorList>
            <consortium name="US DOE Joint Genome Institute (JGI-PGF)"/>
            <person name="Walter F."/>
            <person name="Albersmeier A."/>
            <person name="Kalinowski J."/>
            <person name="Ruckert C."/>
        </authorList>
    </citation>
    <scope>NUCLEOTIDE SEQUENCE</scope>
    <source>
        <strain evidence="9">CGMCC 4.7306</strain>
    </source>
</reference>
<dbReference type="PROSITE" id="PS00557">
    <property type="entry name" value="FMN_HYDROXY_ACID_DH_1"/>
    <property type="match status" value="1"/>
</dbReference>
<organism evidence="9 10">
    <name type="scientific">Microlunatus endophyticus</name>
    <dbReference type="NCBI Taxonomy" id="1716077"/>
    <lineage>
        <taxon>Bacteria</taxon>
        <taxon>Bacillati</taxon>
        <taxon>Actinomycetota</taxon>
        <taxon>Actinomycetes</taxon>
        <taxon>Propionibacteriales</taxon>
        <taxon>Propionibacteriaceae</taxon>
        <taxon>Microlunatus</taxon>
    </lineage>
</organism>
<evidence type="ECO:0000256" key="4">
    <source>
        <dbReference type="ARBA" id="ARBA00023002"/>
    </source>
</evidence>
<comment type="caution">
    <text evidence="9">The sequence shown here is derived from an EMBL/GenBank/DDBJ whole genome shotgun (WGS) entry which is preliminary data.</text>
</comment>
<dbReference type="Gene3D" id="3.20.20.70">
    <property type="entry name" value="Aldolase class I"/>
    <property type="match status" value="1"/>
</dbReference>
<evidence type="ECO:0000256" key="2">
    <source>
        <dbReference type="ARBA" id="ARBA00022630"/>
    </source>
</evidence>
<feature type="binding site" evidence="7">
    <location>
        <position position="134"/>
    </location>
    <ligand>
        <name>glyoxylate</name>
        <dbReference type="ChEBI" id="CHEBI:36655"/>
    </ligand>
</feature>
<dbReference type="GO" id="GO:0016491">
    <property type="term" value="F:oxidoreductase activity"/>
    <property type="evidence" value="ECO:0007669"/>
    <property type="project" value="UniProtKB-KW"/>
</dbReference>
<keyword evidence="3 7" id="KW-0288">FMN</keyword>
<dbReference type="FunFam" id="3.20.20.70:FF:000056">
    <property type="entry name" value="hydroxyacid oxidase 2"/>
    <property type="match status" value="1"/>
</dbReference>
<dbReference type="InterPro" id="IPR013785">
    <property type="entry name" value="Aldolase_TIM"/>
</dbReference>
<sequence>MNTLITIREYETAARAVLDPVHFDYVSGGARDEVTLRENEAAYARLALLPRVLRGNPKRTLETRLLNSRASMPIILSPTAFHKLMTGDGELATARAAAAADTIMITGMAATVAVADVVAAARAAGGGDVWFQLYLQTRNDITAEIVSRATDAGVTAVVVTVDSPVLGAGDRNIRNGFTDLPPGLACENLRGLGGDPTDRVRSIELSAELSWEHLDRLRALTELPIVLKGTAHPDDARLGIEHGADAIMVSNHGGRQLDGIPATVDLLPDVVAAVDGRVPVLVDGGIRRGTDVAKALALGASAIGIGRPIMWGLAAAGEQGARNVLEILRSELDHTLALLGVESPAELGSDWVVTKP</sequence>
<dbReference type="GO" id="GO:0005737">
    <property type="term" value="C:cytoplasm"/>
    <property type="evidence" value="ECO:0007669"/>
    <property type="project" value="UniProtKB-ARBA"/>
</dbReference>
<protein>
    <submittedName>
        <fullName evidence="9">Alpha-hydroxy-acid oxidizing enzyme</fullName>
    </submittedName>
</protein>
<feature type="binding site" evidence="7">
    <location>
        <position position="228"/>
    </location>
    <ligand>
        <name>FMN</name>
        <dbReference type="ChEBI" id="CHEBI:58210"/>
    </ligand>
</feature>
<dbReference type="Pfam" id="PF01070">
    <property type="entry name" value="FMN_dh"/>
    <property type="match status" value="1"/>
</dbReference>
<dbReference type="GO" id="GO:0010181">
    <property type="term" value="F:FMN binding"/>
    <property type="evidence" value="ECO:0007669"/>
    <property type="project" value="InterPro"/>
</dbReference>
<dbReference type="InterPro" id="IPR008259">
    <property type="entry name" value="FMN_hydac_DH_AS"/>
</dbReference>
<accession>A0A917W1Y0</accession>
<feature type="domain" description="FMN hydroxy acid dehydrogenase" evidence="8">
    <location>
        <begin position="1"/>
        <end position="356"/>
    </location>
</feature>
<keyword evidence="4" id="KW-0560">Oxidoreductase</keyword>
<dbReference type="SUPFAM" id="SSF51395">
    <property type="entry name" value="FMN-linked oxidoreductases"/>
    <property type="match status" value="1"/>
</dbReference>
<evidence type="ECO:0000256" key="7">
    <source>
        <dbReference type="PIRSR" id="PIRSR000138-2"/>
    </source>
</evidence>
<feature type="binding site" evidence="7">
    <location>
        <position position="132"/>
    </location>
    <ligand>
        <name>glyoxylate</name>
        <dbReference type="ChEBI" id="CHEBI:36655"/>
    </ligand>
</feature>
<dbReference type="InterPro" id="IPR012133">
    <property type="entry name" value="Alpha-hydoxy_acid_DH_FMN"/>
</dbReference>
<dbReference type="PROSITE" id="PS51349">
    <property type="entry name" value="FMN_HYDROXY_ACID_DH_2"/>
    <property type="match status" value="1"/>
</dbReference>
<feature type="binding site" evidence="7">
    <location>
        <position position="255"/>
    </location>
    <ligand>
        <name>glyoxylate</name>
        <dbReference type="ChEBI" id="CHEBI:36655"/>
    </ligand>
</feature>
<feature type="binding site" evidence="7">
    <location>
        <begin position="78"/>
        <end position="80"/>
    </location>
    <ligand>
        <name>FMN</name>
        <dbReference type="ChEBI" id="CHEBI:58210"/>
    </ligand>
</feature>
<gene>
    <name evidence="9" type="ORF">GCM10011575_15940</name>
</gene>
<reference evidence="9" key="2">
    <citation type="submission" date="2020-09" db="EMBL/GenBank/DDBJ databases">
        <authorList>
            <person name="Sun Q."/>
            <person name="Zhou Y."/>
        </authorList>
    </citation>
    <scope>NUCLEOTIDE SEQUENCE</scope>
    <source>
        <strain evidence="9">CGMCC 4.7306</strain>
    </source>
</reference>
<dbReference type="RefSeq" id="WP_229669838.1">
    <property type="nucleotide sequence ID" value="NZ_BMMZ01000003.1"/>
</dbReference>
<dbReference type="PANTHER" id="PTHR10578">
    <property type="entry name" value="S -2-HYDROXY-ACID OXIDASE-RELATED"/>
    <property type="match status" value="1"/>
</dbReference>
<evidence type="ECO:0000256" key="6">
    <source>
        <dbReference type="PIRSR" id="PIRSR000138-1"/>
    </source>
</evidence>
<dbReference type="EMBL" id="BMMZ01000003">
    <property type="protein sequence ID" value="GGL58324.1"/>
    <property type="molecule type" value="Genomic_DNA"/>
</dbReference>
<comment type="cofactor">
    <cofactor evidence="1">
        <name>FMN</name>
        <dbReference type="ChEBI" id="CHEBI:58210"/>
    </cofactor>
</comment>
<dbReference type="InterPro" id="IPR000262">
    <property type="entry name" value="FMN-dep_DH"/>
</dbReference>
<proteinExistence type="inferred from homology"/>
<keyword evidence="10" id="KW-1185">Reference proteome</keyword>
<keyword evidence="2 7" id="KW-0285">Flavoprotein</keyword>
<evidence type="ECO:0000313" key="10">
    <source>
        <dbReference type="Proteomes" id="UP000613840"/>
    </source>
</evidence>
<evidence type="ECO:0000256" key="5">
    <source>
        <dbReference type="ARBA" id="ARBA00024042"/>
    </source>
</evidence>
<dbReference type="AlphaFoldDB" id="A0A917W1Y0"/>
<dbReference type="PANTHER" id="PTHR10578:SF107">
    <property type="entry name" value="2-HYDROXYACID OXIDASE 1"/>
    <property type="match status" value="1"/>
</dbReference>
<feature type="active site" description="Proton acceptor" evidence="6">
    <location>
        <position position="252"/>
    </location>
</feature>
<dbReference type="PIRSF" id="PIRSF000138">
    <property type="entry name" value="Al-hdrx_acd_dh"/>
    <property type="match status" value="1"/>
</dbReference>
<feature type="binding site" evidence="7">
    <location>
        <position position="252"/>
    </location>
    <ligand>
        <name>glyoxylate</name>
        <dbReference type="ChEBI" id="CHEBI:36655"/>
    </ligand>
</feature>
<dbReference type="Proteomes" id="UP000613840">
    <property type="component" value="Unassembled WGS sequence"/>
</dbReference>